<feature type="domain" description="F-box" evidence="2">
    <location>
        <begin position="103"/>
        <end position="152"/>
    </location>
</feature>
<feature type="region of interest" description="Disordered" evidence="1">
    <location>
        <begin position="1"/>
        <end position="92"/>
    </location>
</feature>
<accession>A0A0D0BUA8</accession>
<dbReference type="PROSITE" id="PS50181">
    <property type="entry name" value="FBOX"/>
    <property type="match status" value="1"/>
</dbReference>
<feature type="compositionally biased region" description="Acidic residues" evidence="1">
    <location>
        <begin position="43"/>
        <end position="55"/>
    </location>
</feature>
<dbReference type="HOGENOM" id="CLU_010790_2_2_1"/>
<dbReference type="Proteomes" id="UP000053593">
    <property type="component" value="Unassembled WGS sequence"/>
</dbReference>
<dbReference type="SMART" id="SM00256">
    <property type="entry name" value="FBOX"/>
    <property type="match status" value="1"/>
</dbReference>
<organism evidence="3 4">
    <name type="scientific">Collybiopsis luxurians FD-317 M1</name>
    <dbReference type="NCBI Taxonomy" id="944289"/>
    <lineage>
        <taxon>Eukaryota</taxon>
        <taxon>Fungi</taxon>
        <taxon>Dikarya</taxon>
        <taxon>Basidiomycota</taxon>
        <taxon>Agaricomycotina</taxon>
        <taxon>Agaricomycetes</taxon>
        <taxon>Agaricomycetidae</taxon>
        <taxon>Agaricales</taxon>
        <taxon>Marasmiineae</taxon>
        <taxon>Omphalotaceae</taxon>
        <taxon>Collybiopsis</taxon>
        <taxon>Collybiopsis luxurians</taxon>
    </lineage>
</organism>
<gene>
    <name evidence="3" type="ORF">GYMLUDRAFT_245474</name>
</gene>
<reference evidence="3 4" key="1">
    <citation type="submission" date="2014-04" db="EMBL/GenBank/DDBJ databases">
        <title>Evolutionary Origins and Diversification of the Mycorrhizal Mutualists.</title>
        <authorList>
            <consortium name="DOE Joint Genome Institute"/>
            <consortium name="Mycorrhizal Genomics Consortium"/>
            <person name="Kohler A."/>
            <person name="Kuo A."/>
            <person name="Nagy L.G."/>
            <person name="Floudas D."/>
            <person name="Copeland A."/>
            <person name="Barry K.W."/>
            <person name="Cichocki N."/>
            <person name="Veneault-Fourrey C."/>
            <person name="LaButti K."/>
            <person name="Lindquist E.A."/>
            <person name="Lipzen A."/>
            <person name="Lundell T."/>
            <person name="Morin E."/>
            <person name="Murat C."/>
            <person name="Riley R."/>
            <person name="Ohm R."/>
            <person name="Sun H."/>
            <person name="Tunlid A."/>
            <person name="Henrissat B."/>
            <person name="Grigoriev I.V."/>
            <person name="Hibbett D.S."/>
            <person name="Martin F."/>
        </authorList>
    </citation>
    <scope>NUCLEOTIDE SEQUENCE [LARGE SCALE GENOMIC DNA]</scope>
    <source>
        <strain evidence="3 4">FD-317 M1</strain>
    </source>
</reference>
<dbReference type="InterPro" id="IPR036047">
    <property type="entry name" value="F-box-like_dom_sf"/>
</dbReference>
<evidence type="ECO:0000313" key="4">
    <source>
        <dbReference type="Proteomes" id="UP000053593"/>
    </source>
</evidence>
<proteinExistence type="predicted"/>
<dbReference type="EMBL" id="KN834781">
    <property type="protein sequence ID" value="KIK59026.1"/>
    <property type="molecule type" value="Genomic_DNA"/>
</dbReference>
<sequence length="702" mass="82051">MTRRSLRIQEKVPIATDFQMQVDNSVSDAAESSSGGLKRSREEDEYEEDEFEDDDGRERRPKKSKTSTSEAAPDDQTVVKRGNKRPRMPEQFRKVRGRHGLLERLAKDVPLDVIFEIFCYLDPGDLFRLARTSKDLRGILMSKTSESIWRTARENVEGLPPRPHDLNEPQYAHLLFESYCHVCQHKGRCESILWSFRMRCCKNCARLALYDLQLPPNMPFDVIPFEKIKGNSRRQRTMVGNPTITEKMKSEFGALQTEAARQQWIACKRQERRDLDEHARLCEKWHESRLDDRSNELKDIRNQRRDAILDRLGELGLREEAEIIMDKGNPWSRNEFSDHKLVKQTKKLTDYGWNCIKDELVKILSNHKAQRLEKERRRIMSSRYDLIEQEYVKIQDESDLRDPFPTAHDIVTYQTFQDLIWDTPLEETLTDEFIRLKLSEHLPGIIDGWRPAKIQQVLDVMRVSVPTATASDLLLATSVFECVRCCQKMHYPQMFYHHCFFTPHTPNFSKERMDVFEYRHWYTTGTCGPWSSTYVRFSKGQSQAAKMIVEACSLDPTTATPKDVHSQNPLIECPRCEFDWNHMRLFMRWPQVLSHHYPEHMEHLLVNSFGEDTNKIVAAEPTHASSSSEIACCAYCHKPRNFWTLADHLKDCHGDTVDADELEASKLRGAQTHWYWNPRYTLSVLNEGFRHKIEDSKGTSAT</sequence>
<dbReference type="Pfam" id="PF00646">
    <property type="entry name" value="F-box"/>
    <property type="match status" value="1"/>
</dbReference>
<name>A0A0D0BUA8_9AGAR</name>
<keyword evidence="4" id="KW-1185">Reference proteome</keyword>
<evidence type="ECO:0000313" key="3">
    <source>
        <dbReference type="EMBL" id="KIK59026.1"/>
    </source>
</evidence>
<dbReference type="AlphaFoldDB" id="A0A0D0BUA8"/>
<dbReference type="Gene3D" id="1.20.1280.50">
    <property type="match status" value="1"/>
</dbReference>
<dbReference type="CDD" id="cd09917">
    <property type="entry name" value="F-box_SF"/>
    <property type="match status" value="1"/>
</dbReference>
<evidence type="ECO:0000259" key="2">
    <source>
        <dbReference type="PROSITE" id="PS50181"/>
    </source>
</evidence>
<feature type="compositionally biased region" description="Polar residues" evidence="1">
    <location>
        <begin position="18"/>
        <end position="35"/>
    </location>
</feature>
<dbReference type="OrthoDB" id="2322499at2759"/>
<evidence type="ECO:0000256" key="1">
    <source>
        <dbReference type="SAM" id="MobiDB-lite"/>
    </source>
</evidence>
<dbReference type="SUPFAM" id="SSF81383">
    <property type="entry name" value="F-box domain"/>
    <property type="match status" value="1"/>
</dbReference>
<dbReference type="InterPro" id="IPR001810">
    <property type="entry name" value="F-box_dom"/>
</dbReference>
<protein>
    <recommendedName>
        <fullName evidence="2">F-box domain-containing protein</fullName>
    </recommendedName>
</protein>